<keyword evidence="3" id="KW-1185">Reference proteome</keyword>
<reference evidence="2 3" key="1">
    <citation type="journal article" date="2010" name="PLoS ONE">
        <title>The Waddlia genome: a window into chlamydial biology.</title>
        <authorList>
            <person name="Bertelli C."/>
            <person name="Collyn F."/>
            <person name="Croxatto A."/>
            <person name="Ruckert C."/>
            <person name="Polkinghorne A."/>
            <person name="Kebbi-Beghdadi C."/>
            <person name="Goesmann A."/>
            <person name="Vaughan L."/>
            <person name="Greub G."/>
        </authorList>
    </citation>
    <scope>NUCLEOTIDE SEQUENCE [LARGE SCALE GENOMIC DNA]</scope>
    <source>
        <strain evidence="3">ATCC VR-1470 / WSU 86-1044</strain>
    </source>
</reference>
<protein>
    <submittedName>
        <fullName evidence="2">Uncharacterized protein</fullName>
    </submittedName>
</protein>
<dbReference type="AlphaFoldDB" id="D6YVI2"/>
<proteinExistence type="predicted"/>
<dbReference type="Proteomes" id="UP000001505">
    <property type="component" value="Chromosome"/>
</dbReference>
<dbReference type="STRING" id="716544.wcw_0776"/>
<evidence type="ECO:0000256" key="1">
    <source>
        <dbReference type="SAM" id="Coils"/>
    </source>
</evidence>
<evidence type="ECO:0000313" key="3">
    <source>
        <dbReference type="Proteomes" id="UP000001505"/>
    </source>
</evidence>
<dbReference type="EMBL" id="CP001928">
    <property type="protein sequence ID" value="ADI38143.1"/>
    <property type="molecule type" value="Genomic_DNA"/>
</dbReference>
<name>D6YVI2_WADCW</name>
<gene>
    <name evidence="2" type="ordered locus">wcw_0776</name>
</gene>
<accession>D6YVI2</accession>
<organism evidence="2 3">
    <name type="scientific">Waddlia chondrophila (strain ATCC VR-1470 / WSU 86-1044)</name>
    <dbReference type="NCBI Taxonomy" id="716544"/>
    <lineage>
        <taxon>Bacteria</taxon>
        <taxon>Pseudomonadati</taxon>
        <taxon>Chlamydiota</taxon>
        <taxon>Chlamydiia</taxon>
        <taxon>Parachlamydiales</taxon>
        <taxon>Waddliaceae</taxon>
        <taxon>Waddlia</taxon>
    </lineage>
</organism>
<evidence type="ECO:0000313" key="2">
    <source>
        <dbReference type="EMBL" id="ADI38143.1"/>
    </source>
</evidence>
<dbReference type="HOGENOM" id="CLU_943173_0_0_0"/>
<dbReference type="KEGG" id="wch:wcw_0776"/>
<sequence>MLRQVVRKTPKKAVRKPLKRAVAKKHAKTKKALTPAAKPIFIPRIKTFVSNLGSFIDQHKKNFSTKDPIYKRLYAIHSALQRELRKNHAFNPTTAKHLKALTPALRGVANLPANVKGQVGKLAIFIRSQVNKDVQALMKHFASLFTPLHHELSQLNKTLNADIKKAKTQKIQWKIDASIKRKIGALNTHFNRYKTKWFSRLNKISLHGNAQIKTQVKALKKQIEEAQKLLRNNQTIINRYAKTPKARKGYKTQFLMNENQMKTLESKMENIETTCEKARMQVEHFWDQLKAVKLF</sequence>
<keyword evidence="1" id="KW-0175">Coiled coil</keyword>
<feature type="coiled-coil region" evidence="1">
    <location>
        <begin position="209"/>
        <end position="281"/>
    </location>
</feature>